<reference evidence="1 2" key="1">
    <citation type="submission" date="2017-01" db="EMBL/GenBank/DDBJ databases">
        <title>Complete genome sequence of esterase-producing bacterium Croceicoccus marinus E4A9.</title>
        <authorList>
            <person name="Wu Y.-H."/>
            <person name="Cheng H."/>
            <person name="Xu L."/>
            <person name="Huo Y.-Y."/>
            <person name="Wang C.-S."/>
            <person name="Xu X.-W."/>
        </authorList>
    </citation>
    <scope>NUCLEOTIDE SEQUENCE [LARGE SCALE GENOMIC DNA]</scope>
    <source>
        <strain evidence="1 2">E4A9</strain>
        <plasmid evidence="2">Plasmid pcme4a9ii</plasmid>
    </source>
</reference>
<dbReference type="Proteomes" id="UP000195807">
    <property type="component" value="Plasmid pCME4A9II"/>
</dbReference>
<geneLocation type="plasmid" evidence="2">
    <name>pcme4a9ii</name>
</geneLocation>
<keyword evidence="1" id="KW-0614">Plasmid</keyword>
<accession>A0A217EYT2</accession>
<dbReference type="OrthoDB" id="10001743at2"/>
<dbReference type="EMBL" id="CP019604">
    <property type="protein sequence ID" value="ARU18288.1"/>
    <property type="molecule type" value="Genomic_DNA"/>
</dbReference>
<dbReference type="STRING" id="450378.GCA_001661675_03657"/>
<protein>
    <submittedName>
        <fullName evidence="1">Uncharacterized protein</fullName>
    </submittedName>
</protein>
<sequence>MQFSGFWVAGDKTKVGVTPAVFDETELSEASNWKAAHQNEDPALPHGFVEWADAVADMERRLNGKIGYPIEPDL</sequence>
<dbReference type="RefSeq" id="WP_066850815.1">
    <property type="nucleotide sequence ID" value="NZ_CP019604.1"/>
</dbReference>
<proteinExistence type="predicted"/>
<evidence type="ECO:0000313" key="2">
    <source>
        <dbReference type="Proteomes" id="UP000195807"/>
    </source>
</evidence>
<gene>
    <name evidence="1" type="ORF">A9D14_18200</name>
</gene>
<keyword evidence="2" id="KW-1185">Reference proteome</keyword>
<organism evidence="1 2">
    <name type="scientific">Croceicoccus marinus</name>
    <dbReference type="NCBI Taxonomy" id="450378"/>
    <lineage>
        <taxon>Bacteria</taxon>
        <taxon>Pseudomonadati</taxon>
        <taxon>Pseudomonadota</taxon>
        <taxon>Alphaproteobacteria</taxon>
        <taxon>Sphingomonadales</taxon>
        <taxon>Erythrobacteraceae</taxon>
        <taxon>Croceicoccus</taxon>
    </lineage>
</organism>
<dbReference type="KEGG" id="cman:A9D14_18200"/>
<evidence type="ECO:0000313" key="1">
    <source>
        <dbReference type="EMBL" id="ARU18288.1"/>
    </source>
</evidence>
<dbReference type="AlphaFoldDB" id="A0A217EYT2"/>
<name>A0A217EYT2_9SPHN</name>